<keyword evidence="1" id="KW-1133">Transmembrane helix</keyword>
<evidence type="ECO:0000256" key="1">
    <source>
        <dbReference type="SAM" id="Phobius"/>
    </source>
</evidence>
<dbReference type="Proteomes" id="UP000627464">
    <property type="component" value="Unassembled WGS sequence"/>
</dbReference>
<feature type="transmembrane region" description="Helical" evidence="1">
    <location>
        <begin position="186"/>
        <end position="204"/>
    </location>
</feature>
<dbReference type="EMBL" id="BMFZ01000003">
    <property type="protein sequence ID" value="GGA42107.1"/>
    <property type="molecule type" value="Genomic_DNA"/>
</dbReference>
<comment type="caution">
    <text evidence="2">The sequence shown here is derived from an EMBL/GenBank/DDBJ whole genome shotgun (WGS) entry which is preliminary data.</text>
</comment>
<keyword evidence="1" id="KW-0472">Membrane</keyword>
<sequence>MSNNVRGKENRAASRDFHENNVQAGRDVISILLPDLPKTEIRPLVPAQRKQLNKLVKEIAEASNEEGFVVWQKVHAEVSVKNIDEITVDQYPNALNYLQSMLDRLRDGNDCKSLMHQLLKKTSENKVRQRLYEYCDISFGTRHLADLAKSQLQQALGWLCNDLTESEKIIPPPSSRLVWSELIRSYPTIIGPIFIFGIVIGAVIF</sequence>
<dbReference type="RefSeq" id="WP_188472350.1">
    <property type="nucleotide sequence ID" value="NZ_BMFZ01000003.1"/>
</dbReference>
<accession>A0ABQ1GEF0</accession>
<keyword evidence="1" id="KW-0812">Transmembrane</keyword>
<evidence type="ECO:0000313" key="3">
    <source>
        <dbReference type="Proteomes" id="UP000627464"/>
    </source>
</evidence>
<protein>
    <recommendedName>
        <fullName evidence="4">Transmembrane protein</fullName>
    </recommendedName>
</protein>
<gene>
    <name evidence="2" type="ORF">GCM10011328_16430</name>
</gene>
<name>A0ABQ1GEF0_9GAMM</name>
<keyword evidence="3" id="KW-1185">Reference proteome</keyword>
<reference evidence="3" key="1">
    <citation type="journal article" date="2019" name="Int. J. Syst. Evol. Microbiol.">
        <title>The Global Catalogue of Microorganisms (GCM) 10K type strain sequencing project: providing services to taxonomists for standard genome sequencing and annotation.</title>
        <authorList>
            <consortium name="The Broad Institute Genomics Platform"/>
            <consortium name="The Broad Institute Genome Sequencing Center for Infectious Disease"/>
            <person name="Wu L."/>
            <person name="Ma J."/>
        </authorList>
    </citation>
    <scope>NUCLEOTIDE SEQUENCE [LARGE SCALE GENOMIC DNA]</scope>
    <source>
        <strain evidence="3">CGMCC 1.12806</strain>
    </source>
</reference>
<organism evidence="2 3">
    <name type="scientific">Hafnia psychrotolerans</name>
    <dbReference type="NCBI Taxonomy" id="1477018"/>
    <lineage>
        <taxon>Bacteria</taxon>
        <taxon>Pseudomonadati</taxon>
        <taxon>Pseudomonadota</taxon>
        <taxon>Gammaproteobacteria</taxon>
        <taxon>Enterobacterales</taxon>
        <taxon>Hafniaceae</taxon>
        <taxon>Hafnia</taxon>
    </lineage>
</organism>
<evidence type="ECO:0000313" key="2">
    <source>
        <dbReference type="EMBL" id="GGA42107.1"/>
    </source>
</evidence>
<evidence type="ECO:0008006" key="4">
    <source>
        <dbReference type="Google" id="ProtNLM"/>
    </source>
</evidence>
<proteinExistence type="predicted"/>